<dbReference type="PANTHER" id="PTHR43471">
    <property type="entry name" value="ABC TRANSPORTER PERMEASE"/>
    <property type="match status" value="1"/>
</dbReference>
<reference evidence="3" key="1">
    <citation type="submission" date="2017-06" db="EMBL/GenBank/DDBJ databases">
        <authorList>
            <person name="Cremers G."/>
        </authorList>
    </citation>
    <scope>NUCLEOTIDE SEQUENCE [LARGE SCALE GENOMIC DNA]</scope>
</reference>
<evidence type="ECO:0000256" key="1">
    <source>
        <dbReference type="SAM" id="Phobius"/>
    </source>
</evidence>
<dbReference type="GO" id="GO:0005886">
    <property type="term" value="C:plasma membrane"/>
    <property type="evidence" value="ECO:0007669"/>
    <property type="project" value="UniProtKB-SubCell"/>
</dbReference>
<keyword evidence="1" id="KW-0472">Membrane</keyword>
<sequence>MINNTKNIISIAQKEFADHVSSPRLLIFVATFSLIVFVFAYQKGLEAQYTQRIFSIDPALRGFEGIARIIGSFAPLIGIALGFDTMVKEIKSGSLNVLLTHPVFRDNIIVGKLAGSALALALVLIISVIVSMGTMLMLSGIPIKDSDILRIGIFIILTFFYVLVFLGIGVVTSILVKSSSDSLIYNIAIWLFSILFSSVVFAGIYVSTGQTPEESLGFATELMGIAPSHHYAQLTIGKNDIGWGGFLGGDSKIQGIFDTRFTLSQWLGEFWMNLIVLIVVPIILLIIAFITFLRKDIST</sequence>
<keyword evidence="3" id="KW-1185">Reference proteome</keyword>
<keyword evidence="1" id="KW-0812">Transmembrane</keyword>
<dbReference type="EMBL" id="FZMP01000005">
    <property type="protein sequence ID" value="SNQ58970.1"/>
    <property type="molecule type" value="Genomic_DNA"/>
</dbReference>
<proteinExistence type="predicted"/>
<protein>
    <recommendedName>
        <fullName evidence="4">ABC-type transport system involved in multi-copper enzyme maturation, permease component</fullName>
    </recommendedName>
</protein>
<dbReference type="Proteomes" id="UP000218615">
    <property type="component" value="Unassembled WGS sequence"/>
</dbReference>
<name>A0A284VI81_9EURY</name>
<feature type="transmembrane region" description="Helical" evidence="1">
    <location>
        <begin position="117"/>
        <end position="139"/>
    </location>
</feature>
<dbReference type="Pfam" id="PF12679">
    <property type="entry name" value="ABC2_membrane_2"/>
    <property type="match status" value="1"/>
</dbReference>
<feature type="transmembrane region" description="Helical" evidence="1">
    <location>
        <begin position="270"/>
        <end position="293"/>
    </location>
</feature>
<feature type="transmembrane region" description="Helical" evidence="1">
    <location>
        <begin position="65"/>
        <end position="83"/>
    </location>
</feature>
<evidence type="ECO:0000313" key="2">
    <source>
        <dbReference type="EMBL" id="SNQ58970.1"/>
    </source>
</evidence>
<organism evidence="2 3">
    <name type="scientific">Candidatus Methanoperedens nitratireducens</name>
    <dbReference type="NCBI Taxonomy" id="1392998"/>
    <lineage>
        <taxon>Archaea</taxon>
        <taxon>Methanobacteriati</taxon>
        <taxon>Methanobacteriota</taxon>
        <taxon>Stenosarchaea group</taxon>
        <taxon>Methanomicrobia</taxon>
        <taxon>Methanosarcinales</taxon>
        <taxon>ANME-2 cluster</taxon>
        <taxon>Candidatus Methanoperedentaceae</taxon>
        <taxon>Candidatus Methanoperedens</taxon>
    </lineage>
</organism>
<accession>A0A284VI81</accession>
<dbReference type="OrthoDB" id="86287at2157"/>
<feature type="transmembrane region" description="Helical" evidence="1">
    <location>
        <begin position="25"/>
        <end position="45"/>
    </location>
</feature>
<keyword evidence="1" id="KW-1133">Transmembrane helix</keyword>
<gene>
    <name evidence="2" type="ORF">MNV_1020004</name>
</gene>
<evidence type="ECO:0008006" key="4">
    <source>
        <dbReference type="Google" id="ProtNLM"/>
    </source>
</evidence>
<feature type="transmembrane region" description="Helical" evidence="1">
    <location>
        <begin position="183"/>
        <end position="206"/>
    </location>
</feature>
<dbReference type="PANTHER" id="PTHR43471:SF14">
    <property type="entry name" value="ABC-2 TYPE TRANSPORT SYSTEM PERMEASE PROTEIN"/>
    <property type="match status" value="1"/>
</dbReference>
<dbReference type="AlphaFoldDB" id="A0A284VI81"/>
<dbReference type="GO" id="GO:0140359">
    <property type="term" value="F:ABC-type transporter activity"/>
    <property type="evidence" value="ECO:0007669"/>
    <property type="project" value="InterPro"/>
</dbReference>
<dbReference type="RefSeq" id="WP_096203383.1">
    <property type="nucleotide sequence ID" value="NZ_FZMP01000005.1"/>
</dbReference>
<evidence type="ECO:0000313" key="3">
    <source>
        <dbReference type="Proteomes" id="UP000218615"/>
    </source>
</evidence>
<feature type="transmembrane region" description="Helical" evidence="1">
    <location>
        <begin position="151"/>
        <end position="176"/>
    </location>
</feature>